<proteinExistence type="predicted"/>
<dbReference type="GO" id="GO:0016114">
    <property type="term" value="P:terpenoid biosynthetic process"/>
    <property type="evidence" value="ECO:0007669"/>
    <property type="project" value="InterPro"/>
</dbReference>
<protein>
    <submittedName>
        <fullName evidence="6">Gamma-curcumene synthase</fullName>
    </submittedName>
</protein>
<keyword evidence="3" id="KW-0460">Magnesium</keyword>
<evidence type="ECO:0000256" key="4">
    <source>
        <dbReference type="ARBA" id="ARBA00023239"/>
    </source>
</evidence>
<reference evidence="6" key="2">
    <citation type="journal article" date="2024" name="Plant">
        <title>Genomic evolution and insights into agronomic trait innovations of Sesamum species.</title>
        <authorList>
            <person name="Miao H."/>
            <person name="Wang L."/>
            <person name="Qu L."/>
            <person name="Liu H."/>
            <person name="Sun Y."/>
            <person name="Le M."/>
            <person name="Wang Q."/>
            <person name="Wei S."/>
            <person name="Zheng Y."/>
            <person name="Lin W."/>
            <person name="Duan Y."/>
            <person name="Cao H."/>
            <person name="Xiong S."/>
            <person name="Wang X."/>
            <person name="Wei L."/>
            <person name="Li C."/>
            <person name="Ma Q."/>
            <person name="Ju M."/>
            <person name="Zhao R."/>
            <person name="Li G."/>
            <person name="Mu C."/>
            <person name="Tian Q."/>
            <person name="Mei H."/>
            <person name="Zhang T."/>
            <person name="Gao T."/>
            <person name="Zhang H."/>
        </authorList>
    </citation>
    <scope>NUCLEOTIDE SEQUENCE</scope>
    <source>
        <strain evidence="6">G02</strain>
    </source>
</reference>
<comment type="cofactor">
    <cofactor evidence="1">
        <name>Mg(2+)</name>
        <dbReference type="ChEBI" id="CHEBI:18420"/>
    </cofactor>
</comment>
<dbReference type="Gene3D" id="1.50.10.130">
    <property type="entry name" value="Terpene synthase, N-terminal domain"/>
    <property type="match status" value="1"/>
</dbReference>
<dbReference type="SUPFAM" id="SSF48239">
    <property type="entry name" value="Terpenoid cyclases/Protein prenyltransferases"/>
    <property type="match status" value="1"/>
</dbReference>
<evidence type="ECO:0000256" key="3">
    <source>
        <dbReference type="ARBA" id="ARBA00022842"/>
    </source>
</evidence>
<feature type="domain" description="Terpene synthase N-terminal" evidence="5">
    <location>
        <begin position="6"/>
        <end position="154"/>
    </location>
</feature>
<reference evidence="6" key="1">
    <citation type="submission" date="2020-06" db="EMBL/GenBank/DDBJ databases">
        <authorList>
            <person name="Li T."/>
            <person name="Hu X."/>
            <person name="Zhang T."/>
            <person name="Song X."/>
            <person name="Zhang H."/>
            <person name="Dai N."/>
            <person name="Sheng W."/>
            <person name="Hou X."/>
            <person name="Wei L."/>
        </authorList>
    </citation>
    <scope>NUCLEOTIDE SEQUENCE</scope>
    <source>
        <strain evidence="6">G02</strain>
        <tissue evidence="6">Leaf</tissue>
    </source>
</reference>
<evidence type="ECO:0000256" key="2">
    <source>
        <dbReference type="ARBA" id="ARBA00004721"/>
    </source>
</evidence>
<name>A0AAW2W2H7_SESRA</name>
<dbReference type="GO" id="GO:0010333">
    <property type="term" value="F:terpene synthase activity"/>
    <property type="evidence" value="ECO:0007669"/>
    <property type="project" value="InterPro"/>
</dbReference>
<dbReference type="InterPro" id="IPR036965">
    <property type="entry name" value="Terpene_synth_N_sf"/>
</dbReference>
<evidence type="ECO:0000259" key="5">
    <source>
        <dbReference type="Pfam" id="PF01397"/>
    </source>
</evidence>
<keyword evidence="4" id="KW-0456">Lyase</keyword>
<comment type="pathway">
    <text evidence="2">Secondary metabolite biosynthesis; terpenoid biosynthesis.</text>
</comment>
<dbReference type="AlphaFoldDB" id="A0AAW2W2H7"/>
<dbReference type="EMBL" id="JACGWJ010000002">
    <property type="protein sequence ID" value="KAL0435395.1"/>
    <property type="molecule type" value="Genomic_DNA"/>
</dbReference>
<comment type="caution">
    <text evidence="6">The sequence shown here is derived from an EMBL/GenBank/DDBJ whole genome shotgun (WGS) entry which is preliminary data.</text>
</comment>
<gene>
    <name evidence="6" type="ORF">Sradi_0247400</name>
</gene>
<evidence type="ECO:0000313" key="6">
    <source>
        <dbReference type="EMBL" id="KAL0435395.1"/>
    </source>
</evidence>
<dbReference type="InterPro" id="IPR008930">
    <property type="entry name" value="Terpenoid_cyclase/PrenylTrfase"/>
</dbReference>
<dbReference type="PANTHER" id="PTHR31225:SF253">
    <property type="entry name" value="SESQUITERPENE SYNTHASE 31"/>
    <property type="match status" value="1"/>
</dbReference>
<dbReference type="PANTHER" id="PTHR31225">
    <property type="entry name" value="OS04G0344100 PROTEIN-RELATED"/>
    <property type="match status" value="1"/>
</dbReference>
<dbReference type="InterPro" id="IPR050148">
    <property type="entry name" value="Terpene_synthase-like"/>
</dbReference>
<dbReference type="InterPro" id="IPR001906">
    <property type="entry name" value="Terpene_synth_N"/>
</dbReference>
<dbReference type="Pfam" id="PF01397">
    <property type="entry name" value="Terpene_synth"/>
    <property type="match status" value="1"/>
</dbReference>
<organism evidence="6">
    <name type="scientific">Sesamum radiatum</name>
    <name type="common">Black benniseed</name>
    <dbReference type="NCBI Taxonomy" id="300843"/>
    <lineage>
        <taxon>Eukaryota</taxon>
        <taxon>Viridiplantae</taxon>
        <taxon>Streptophyta</taxon>
        <taxon>Embryophyta</taxon>
        <taxon>Tracheophyta</taxon>
        <taxon>Spermatophyta</taxon>
        <taxon>Magnoliopsida</taxon>
        <taxon>eudicotyledons</taxon>
        <taxon>Gunneridae</taxon>
        <taxon>Pentapetalae</taxon>
        <taxon>asterids</taxon>
        <taxon>lamiids</taxon>
        <taxon>Lamiales</taxon>
        <taxon>Pedaliaceae</taxon>
        <taxon>Sesamum</taxon>
    </lineage>
</organism>
<sequence length="165" mass="19307">MHSEKEVQEKYAEAIKALKEEARMMLTAKGNTIVDRLILIDTLERLGVAYHFEQEIEDQLQEIFRFHSKDENDYDLFTTTLQFRLLRQHRHFVSCSVFDKFKSDDNKFKETLKGDAKGLLSLYEATHLRINGEAILEEAVGFTTHHLKHMLQQLESPFQEGSDTM</sequence>
<accession>A0AAW2W2H7</accession>
<evidence type="ECO:0000256" key="1">
    <source>
        <dbReference type="ARBA" id="ARBA00001946"/>
    </source>
</evidence>